<organism evidence="5 6">
    <name type="scientific">Petromyzon marinus</name>
    <name type="common">Sea lamprey</name>
    <dbReference type="NCBI Taxonomy" id="7757"/>
    <lineage>
        <taxon>Eukaryota</taxon>
        <taxon>Metazoa</taxon>
        <taxon>Chordata</taxon>
        <taxon>Craniata</taxon>
        <taxon>Vertebrata</taxon>
        <taxon>Cyclostomata</taxon>
        <taxon>Hyperoartia</taxon>
        <taxon>Petromyzontiformes</taxon>
        <taxon>Petromyzontidae</taxon>
        <taxon>Petromyzon</taxon>
    </lineage>
</organism>
<feature type="transmembrane region" description="Helical" evidence="3">
    <location>
        <begin position="29"/>
        <end position="48"/>
    </location>
</feature>
<dbReference type="GeneID" id="116943364"/>
<proteinExistence type="inferred from homology"/>
<keyword evidence="3" id="KW-1133">Transmembrane helix</keyword>
<accession>A0AAJ7WW77</accession>
<dbReference type="AlphaFoldDB" id="A0AAJ7WW77"/>
<evidence type="ECO:0000313" key="6">
    <source>
        <dbReference type="RefSeq" id="XP_032812092.1"/>
    </source>
</evidence>
<dbReference type="PANTHER" id="PTHR15231:SF1">
    <property type="entry name" value="PHOSPHATIDYLINOSITOL N-ACETYLGLUCOSAMINYLTRANSFERASE SUBUNIT H"/>
    <property type="match status" value="1"/>
</dbReference>
<evidence type="ECO:0000256" key="3">
    <source>
        <dbReference type="SAM" id="Phobius"/>
    </source>
</evidence>
<sequence length="194" mass="20899">MESGSPPPWLSAARPGPLSRELTLSGPRVTLGALLAATCGLWVAAYATHLLLQSTAVLTVFILVFMVSLMAYLHVVKVEHECVLLIAATGVQLTRHYASGRQQATFIEMARVKDIVINEVIHAQQVLYHMSILLKDPASPERISGIIPVFAKFKPRLDCLVEVYRTCQEVLRMSASDSAVFSGGGVGGGAGIRD</sequence>
<protein>
    <submittedName>
        <fullName evidence="6">Phosphatidylinositol N-acetylglucosaminyltransferase subunit H</fullName>
    </submittedName>
</protein>
<dbReference type="RefSeq" id="XP_032812092.1">
    <property type="nucleotide sequence ID" value="XM_032956201.1"/>
</dbReference>
<keyword evidence="3" id="KW-0472">Membrane</keyword>
<dbReference type="GO" id="GO:0006506">
    <property type="term" value="P:GPI anchor biosynthetic process"/>
    <property type="evidence" value="ECO:0007669"/>
    <property type="project" value="InterPro"/>
</dbReference>
<comment type="similarity">
    <text evidence="2">Belongs to the PIGH family.</text>
</comment>
<reference evidence="6" key="1">
    <citation type="submission" date="2025-08" db="UniProtKB">
        <authorList>
            <consortium name="RefSeq"/>
        </authorList>
    </citation>
    <scope>IDENTIFICATION</scope>
    <source>
        <tissue evidence="6">Sperm</tissue>
    </source>
</reference>
<keyword evidence="6" id="KW-0808">Transferase</keyword>
<dbReference type="GO" id="GO:0000506">
    <property type="term" value="C:glycosylphosphatidylinositol-N-acetylglucosaminyltransferase (GPI-GnT) complex"/>
    <property type="evidence" value="ECO:0007669"/>
    <property type="project" value="InterPro"/>
</dbReference>
<dbReference type="KEGG" id="pmrn:116943364"/>
<keyword evidence="6" id="KW-0328">Glycosyltransferase</keyword>
<feature type="domain" description="Phosphatidylinositol N-acetylglucosaminyltransferase subunit H conserved" evidence="4">
    <location>
        <begin position="83"/>
        <end position="138"/>
    </location>
</feature>
<keyword evidence="5" id="KW-1185">Reference proteome</keyword>
<dbReference type="PANTHER" id="PTHR15231">
    <property type="entry name" value="PHOSPHATIDYLINOSITOL N-ACETYLGLUCOSAMINYLTRANSFERASE SUBUNIT H"/>
    <property type="match status" value="1"/>
</dbReference>
<feature type="transmembrane region" description="Helical" evidence="3">
    <location>
        <begin position="55"/>
        <end position="75"/>
    </location>
</feature>
<evidence type="ECO:0000256" key="1">
    <source>
        <dbReference type="ARBA" id="ARBA00004687"/>
    </source>
</evidence>
<evidence type="ECO:0000259" key="4">
    <source>
        <dbReference type="Pfam" id="PF10181"/>
    </source>
</evidence>
<evidence type="ECO:0000313" key="5">
    <source>
        <dbReference type="Proteomes" id="UP001318040"/>
    </source>
</evidence>
<dbReference type="InterPro" id="IPR044215">
    <property type="entry name" value="PIG-H"/>
</dbReference>
<dbReference type="Pfam" id="PF10181">
    <property type="entry name" value="PIG-H"/>
    <property type="match status" value="1"/>
</dbReference>
<comment type="pathway">
    <text evidence="1">Glycolipid biosynthesis; glycosylphosphatidylinositol-anchor biosynthesis.</text>
</comment>
<keyword evidence="3" id="KW-0812">Transmembrane</keyword>
<evidence type="ECO:0000256" key="2">
    <source>
        <dbReference type="ARBA" id="ARBA00009610"/>
    </source>
</evidence>
<dbReference type="Proteomes" id="UP001318040">
    <property type="component" value="Chromosome 17"/>
</dbReference>
<dbReference type="GO" id="GO:0016757">
    <property type="term" value="F:glycosyltransferase activity"/>
    <property type="evidence" value="ECO:0007669"/>
    <property type="project" value="UniProtKB-KW"/>
</dbReference>
<dbReference type="InterPro" id="IPR019328">
    <property type="entry name" value="PIGH-H_dom"/>
</dbReference>
<gene>
    <name evidence="6" type="primary">PIGH</name>
</gene>
<name>A0AAJ7WW77_PETMA</name>
<dbReference type="CTD" id="5283"/>